<dbReference type="GO" id="GO:1902201">
    <property type="term" value="P:negative regulation of bacterial-type flagellum-dependent cell motility"/>
    <property type="evidence" value="ECO:0007669"/>
    <property type="project" value="TreeGrafter"/>
</dbReference>
<dbReference type="InterPro" id="IPR035965">
    <property type="entry name" value="PAS-like_dom_sf"/>
</dbReference>
<evidence type="ECO:0000313" key="6">
    <source>
        <dbReference type="EMBL" id="KAB0583834.1"/>
    </source>
</evidence>
<dbReference type="PANTHER" id="PTHR45138">
    <property type="entry name" value="REGULATORY COMPONENTS OF SENSORY TRANSDUCTION SYSTEM"/>
    <property type="match status" value="1"/>
</dbReference>
<dbReference type="RefSeq" id="WP_151123355.1">
    <property type="nucleotide sequence ID" value="NZ_CP088082.1"/>
</dbReference>
<organism evidence="6 7">
    <name type="scientific">Ideonella dechloratans</name>
    <dbReference type="NCBI Taxonomy" id="36863"/>
    <lineage>
        <taxon>Bacteria</taxon>
        <taxon>Pseudomonadati</taxon>
        <taxon>Pseudomonadota</taxon>
        <taxon>Betaproteobacteria</taxon>
        <taxon>Burkholderiales</taxon>
        <taxon>Sphaerotilaceae</taxon>
        <taxon>Ideonella</taxon>
    </lineage>
</organism>
<dbReference type="PROSITE" id="PS50113">
    <property type="entry name" value="PAC"/>
    <property type="match status" value="1"/>
</dbReference>
<dbReference type="InterPro" id="IPR029787">
    <property type="entry name" value="Nucleotide_cyclase"/>
</dbReference>
<dbReference type="CDD" id="cd00130">
    <property type="entry name" value="PAS"/>
    <property type="match status" value="1"/>
</dbReference>
<name>A0A643FH40_IDEDE</name>
<dbReference type="SMART" id="SM00086">
    <property type="entry name" value="PAC"/>
    <property type="match status" value="1"/>
</dbReference>
<keyword evidence="7" id="KW-1185">Reference proteome</keyword>
<dbReference type="PROSITE" id="PS50112">
    <property type="entry name" value="PAS"/>
    <property type="match status" value="1"/>
</dbReference>
<protein>
    <recommendedName>
        <fullName evidence="1">diguanylate cyclase</fullName>
        <ecNumber evidence="1">2.7.7.65</ecNumber>
    </recommendedName>
</protein>
<sequence>MAEISDLPNDSAVYKTLLESTRAIPWKIDWPTMSFSYIGPQIEPLLGWRQDSWVSANDWASRIHPEDRERVVNFCIAQSQAGVDHEADYRALTQDNGYVWIRDVVHVVRNDQGEVESLVGFMFDISERKKTEEKLLALQKELEALSFKDGLTGIANRRQFDTSLAREWESARHSQQPLSLLLVDVDLFKQYNDLYGHLQGDTCLTEIAQTLRLALVGPRDLVARYGGEEFVLVLPETDAAGAQRVAERCLRLIEKLALPHAQNPHGQRVTVSIGVGTLTPGPGAEPQDALRAVDQQLYRAKQEGRNRIAALV</sequence>
<comment type="caution">
    <text evidence="6">The sequence shown here is derived from an EMBL/GenBank/DDBJ whole genome shotgun (WGS) entry which is preliminary data.</text>
</comment>
<dbReference type="GO" id="GO:0043709">
    <property type="term" value="P:cell adhesion involved in single-species biofilm formation"/>
    <property type="evidence" value="ECO:0007669"/>
    <property type="project" value="TreeGrafter"/>
</dbReference>
<dbReference type="InterPro" id="IPR050469">
    <property type="entry name" value="Diguanylate_Cyclase"/>
</dbReference>
<evidence type="ECO:0000256" key="2">
    <source>
        <dbReference type="ARBA" id="ARBA00034247"/>
    </source>
</evidence>
<dbReference type="PROSITE" id="PS50887">
    <property type="entry name" value="GGDEF"/>
    <property type="match status" value="1"/>
</dbReference>
<dbReference type="OrthoDB" id="9813903at2"/>
<evidence type="ECO:0000313" key="7">
    <source>
        <dbReference type="Proteomes" id="UP000430120"/>
    </source>
</evidence>
<dbReference type="CDD" id="cd01949">
    <property type="entry name" value="GGDEF"/>
    <property type="match status" value="1"/>
</dbReference>
<feature type="domain" description="GGDEF" evidence="5">
    <location>
        <begin position="176"/>
        <end position="312"/>
    </location>
</feature>
<dbReference type="SUPFAM" id="SSF55785">
    <property type="entry name" value="PYP-like sensor domain (PAS domain)"/>
    <property type="match status" value="1"/>
</dbReference>
<dbReference type="EMBL" id="VZPB01000010">
    <property type="protein sequence ID" value="KAB0583834.1"/>
    <property type="molecule type" value="Genomic_DNA"/>
</dbReference>
<feature type="domain" description="PAC" evidence="4">
    <location>
        <begin position="85"/>
        <end position="137"/>
    </location>
</feature>
<dbReference type="InterPro" id="IPR013655">
    <property type="entry name" value="PAS_fold_3"/>
</dbReference>
<evidence type="ECO:0000259" key="3">
    <source>
        <dbReference type="PROSITE" id="PS50112"/>
    </source>
</evidence>
<feature type="domain" description="PAS" evidence="3">
    <location>
        <begin position="10"/>
        <end position="71"/>
    </location>
</feature>
<comment type="catalytic activity">
    <reaction evidence="2">
        <text>2 GTP = 3',3'-c-di-GMP + 2 diphosphate</text>
        <dbReference type="Rhea" id="RHEA:24898"/>
        <dbReference type="ChEBI" id="CHEBI:33019"/>
        <dbReference type="ChEBI" id="CHEBI:37565"/>
        <dbReference type="ChEBI" id="CHEBI:58805"/>
        <dbReference type="EC" id="2.7.7.65"/>
    </reaction>
</comment>
<reference evidence="6 7" key="1">
    <citation type="submission" date="2019-09" db="EMBL/GenBank/DDBJ databases">
        <title>Draft genome sequences of 48 bacterial type strains from the CCUG.</title>
        <authorList>
            <person name="Tunovic T."/>
            <person name="Pineiro-Iglesias B."/>
            <person name="Unosson C."/>
            <person name="Inganas E."/>
            <person name="Ohlen M."/>
            <person name="Cardew S."/>
            <person name="Jensie-Markopoulos S."/>
            <person name="Salva-Serra F."/>
            <person name="Jaen-Luchoro D."/>
            <person name="Karlsson R."/>
            <person name="Svensson-Stadler L."/>
            <person name="Chun J."/>
            <person name="Moore E."/>
        </authorList>
    </citation>
    <scope>NUCLEOTIDE SEQUENCE [LARGE SCALE GENOMIC DNA]</scope>
    <source>
        <strain evidence="6 7">CCUG 30977</strain>
    </source>
</reference>
<accession>A0A643FH40</accession>
<dbReference type="AlphaFoldDB" id="A0A643FH40"/>
<gene>
    <name evidence="6" type="ORF">F7Q92_06100</name>
</gene>
<dbReference type="NCBIfam" id="TIGR00229">
    <property type="entry name" value="sensory_box"/>
    <property type="match status" value="1"/>
</dbReference>
<dbReference type="SUPFAM" id="SSF55073">
    <property type="entry name" value="Nucleotide cyclase"/>
    <property type="match status" value="1"/>
</dbReference>
<dbReference type="Pfam" id="PF00990">
    <property type="entry name" value="GGDEF"/>
    <property type="match status" value="1"/>
</dbReference>
<dbReference type="InterPro" id="IPR000014">
    <property type="entry name" value="PAS"/>
</dbReference>
<dbReference type="InterPro" id="IPR001610">
    <property type="entry name" value="PAC"/>
</dbReference>
<dbReference type="Pfam" id="PF08447">
    <property type="entry name" value="PAS_3"/>
    <property type="match status" value="1"/>
</dbReference>
<dbReference type="SMART" id="SM00267">
    <property type="entry name" value="GGDEF"/>
    <property type="match status" value="1"/>
</dbReference>
<dbReference type="GO" id="GO:0005886">
    <property type="term" value="C:plasma membrane"/>
    <property type="evidence" value="ECO:0007669"/>
    <property type="project" value="TreeGrafter"/>
</dbReference>
<dbReference type="FunFam" id="3.30.70.270:FF:000001">
    <property type="entry name" value="Diguanylate cyclase domain protein"/>
    <property type="match status" value="1"/>
</dbReference>
<evidence type="ECO:0000259" key="5">
    <source>
        <dbReference type="PROSITE" id="PS50887"/>
    </source>
</evidence>
<dbReference type="InterPro" id="IPR043128">
    <property type="entry name" value="Rev_trsase/Diguanyl_cyclase"/>
</dbReference>
<dbReference type="PANTHER" id="PTHR45138:SF9">
    <property type="entry name" value="DIGUANYLATE CYCLASE DGCM-RELATED"/>
    <property type="match status" value="1"/>
</dbReference>
<dbReference type="InterPro" id="IPR000700">
    <property type="entry name" value="PAS-assoc_C"/>
</dbReference>
<dbReference type="GO" id="GO:0052621">
    <property type="term" value="F:diguanylate cyclase activity"/>
    <property type="evidence" value="ECO:0007669"/>
    <property type="project" value="UniProtKB-EC"/>
</dbReference>
<proteinExistence type="predicted"/>
<dbReference type="NCBIfam" id="TIGR00254">
    <property type="entry name" value="GGDEF"/>
    <property type="match status" value="1"/>
</dbReference>
<dbReference type="Gene3D" id="3.30.70.270">
    <property type="match status" value="1"/>
</dbReference>
<dbReference type="Gene3D" id="3.30.450.20">
    <property type="entry name" value="PAS domain"/>
    <property type="match status" value="1"/>
</dbReference>
<evidence type="ECO:0000259" key="4">
    <source>
        <dbReference type="PROSITE" id="PS50113"/>
    </source>
</evidence>
<evidence type="ECO:0000256" key="1">
    <source>
        <dbReference type="ARBA" id="ARBA00012528"/>
    </source>
</evidence>
<dbReference type="InterPro" id="IPR000160">
    <property type="entry name" value="GGDEF_dom"/>
</dbReference>
<dbReference type="Proteomes" id="UP000430120">
    <property type="component" value="Unassembled WGS sequence"/>
</dbReference>
<dbReference type="EC" id="2.7.7.65" evidence="1"/>